<dbReference type="SUPFAM" id="SSF51556">
    <property type="entry name" value="Metallo-dependent hydrolases"/>
    <property type="match status" value="1"/>
</dbReference>
<dbReference type="GO" id="GO:0019748">
    <property type="term" value="P:secondary metabolic process"/>
    <property type="evidence" value="ECO:0007669"/>
    <property type="project" value="TreeGrafter"/>
</dbReference>
<evidence type="ECO:0000259" key="11">
    <source>
        <dbReference type="Pfam" id="PF04909"/>
    </source>
</evidence>
<dbReference type="GO" id="GO:0005829">
    <property type="term" value="C:cytosol"/>
    <property type="evidence" value="ECO:0007669"/>
    <property type="project" value="TreeGrafter"/>
</dbReference>
<name>A0A9D7SUI8_9BACT</name>
<protein>
    <recommendedName>
        <fullName evidence="5">2-amino-3-carboxymuconate-6-semialdehyde decarboxylase</fullName>
        <ecNumber evidence="4">4.1.1.45</ecNumber>
    </recommendedName>
    <alternativeName>
        <fullName evidence="10">Picolinate carboxylase</fullName>
    </alternativeName>
</protein>
<keyword evidence="6" id="KW-0479">Metal-binding</keyword>
<organism evidence="12 13">
    <name type="scientific">Candidatus Opimibacter skivensis</name>
    <dbReference type="NCBI Taxonomy" id="2982028"/>
    <lineage>
        <taxon>Bacteria</taxon>
        <taxon>Pseudomonadati</taxon>
        <taxon>Bacteroidota</taxon>
        <taxon>Saprospiria</taxon>
        <taxon>Saprospirales</taxon>
        <taxon>Saprospiraceae</taxon>
        <taxon>Candidatus Opimibacter</taxon>
    </lineage>
</organism>
<evidence type="ECO:0000256" key="7">
    <source>
        <dbReference type="ARBA" id="ARBA00022793"/>
    </source>
</evidence>
<dbReference type="EC" id="4.1.1.45" evidence="4"/>
<keyword evidence="7" id="KW-0210">Decarboxylase</keyword>
<dbReference type="AlphaFoldDB" id="A0A9D7SUI8"/>
<evidence type="ECO:0000313" key="13">
    <source>
        <dbReference type="Proteomes" id="UP000808337"/>
    </source>
</evidence>
<evidence type="ECO:0000256" key="2">
    <source>
        <dbReference type="ARBA" id="ARBA00005871"/>
    </source>
</evidence>
<evidence type="ECO:0000256" key="10">
    <source>
        <dbReference type="ARBA" id="ARBA00031120"/>
    </source>
</evidence>
<dbReference type="PANTHER" id="PTHR21240">
    <property type="entry name" value="2-AMINO-3-CARBOXYLMUCONATE-6-SEMIALDEHYDE DECARBOXYLASE"/>
    <property type="match status" value="1"/>
</dbReference>
<comment type="similarity">
    <text evidence="2">Belongs to the metallo-dependent hydrolases superfamily. ACMSD family.</text>
</comment>
<dbReference type="InterPro" id="IPR032465">
    <property type="entry name" value="ACMSD"/>
</dbReference>
<dbReference type="InterPro" id="IPR006680">
    <property type="entry name" value="Amidohydro-rel"/>
</dbReference>
<dbReference type="Pfam" id="PF04909">
    <property type="entry name" value="Amidohydro_2"/>
    <property type="match status" value="1"/>
</dbReference>
<comment type="pathway">
    <text evidence="1">Secondary metabolite metabolism; quinolate metabolism.</text>
</comment>
<evidence type="ECO:0000313" key="12">
    <source>
        <dbReference type="EMBL" id="MBK9982326.1"/>
    </source>
</evidence>
<dbReference type="EMBL" id="JADKGY010000006">
    <property type="protein sequence ID" value="MBK9982326.1"/>
    <property type="molecule type" value="Genomic_DNA"/>
</dbReference>
<evidence type="ECO:0000256" key="8">
    <source>
        <dbReference type="ARBA" id="ARBA00022833"/>
    </source>
</evidence>
<dbReference type="GO" id="GO:0016787">
    <property type="term" value="F:hydrolase activity"/>
    <property type="evidence" value="ECO:0007669"/>
    <property type="project" value="InterPro"/>
</dbReference>
<dbReference type="Proteomes" id="UP000808337">
    <property type="component" value="Unassembled WGS sequence"/>
</dbReference>
<keyword evidence="8" id="KW-0862">Zinc</keyword>
<feature type="domain" description="Amidohydrolase-related" evidence="11">
    <location>
        <begin position="3"/>
        <end position="324"/>
    </location>
</feature>
<dbReference type="Gene3D" id="3.20.20.140">
    <property type="entry name" value="Metal-dependent hydrolases"/>
    <property type="match status" value="1"/>
</dbReference>
<keyword evidence="9" id="KW-0456">Lyase</keyword>
<dbReference type="PANTHER" id="PTHR21240:SF27">
    <property type="entry name" value="2-AMINO-3-CARBOXYMUCONATE-6-SEMIALDEHYDE DECARBOXYLASE"/>
    <property type="match status" value="1"/>
</dbReference>
<proteinExistence type="inferred from homology"/>
<evidence type="ECO:0000256" key="6">
    <source>
        <dbReference type="ARBA" id="ARBA00022723"/>
    </source>
</evidence>
<evidence type="ECO:0000256" key="5">
    <source>
        <dbReference type="ARBA" id="ARBA00021214"/>
    </source>
</evidence>
<evidence type="ECO:0000256" key="4">
    <source>
        <dbReference type="ARBA" id="ARBA00012365"/>
    </source>
</evidence>
<gene>
    <name evidence="12" type="ORF">IPP15_07860</name>
</gene>
<evidence type="ECO:0000256" key="1">
    <source>
        <dbReference type="ARBA" id="ARBA00005079"/>
    </source>
</evidence>
<dbReference type="InterPro" id="IPR032466">
    <property type="entry name" value="Metal_Hydrolase"/>
</dbReference>
<accession>A0A9D7SUI8</accession>
<sequence>MKIDIHTHIMPYEIPKWIEKFGYGKFVHLEDCGECRARMMIGDKFFREIESNCWDPLVRIKECDADGVHKQVLSIIPVLFYYWAKGEDGLETSRFFNDYIAEVTSRHPDRFIGIGTVPLQAPDLAIREMQRCVTELGMVGIEIGSHVNSWNLNDPALMPFFEAAEQMNACIFVHPWEMMGSSEIEKYWLPWLVGMPAETSRAICSMIFGGVFENFPKLRVAFAHGGGSFPGTIARIEHGFNVRPDLVAVDNNKSPRSYLGKFWIDSLVHDERILDYLIDIVGAEKIALGSDYPFPLGEKVPGKLIEHMPYSDHTKEWLLYKSALEWMGM</sequence>
<evidence type="ECO:0000256" key="3">
    <source>
        <dbReference type="ARBA" id="ARBA00011245"/>
    </source>
</evidence>
<dbReference type="GO" id="GO:0046872">
    <property type="term" value="F:metal ion binding"/>
    <property type="evidence" value="ECO:0007669"/>
    <property type="project" value="UniProtKB-KW"/>
</dbReference>
<dbReference type="GO" id="GO:0001760">
    <property type="term" value="F:aminocarboxymuconate-semialdehyde decarboxylase activity"/>
    <property type="evidence" value="ECO:0007669"/>
    <property type="project" value="UniProtKB-EC"/>
</dbReference>
<comment type="subunit">
    <text evidence="3">Monomer.</text>
</comment>
<comment type="caution">
    <text evidence="12">The sequence shown here is derived from an EMBL/GenBank/DDBJ whole genome shotgun (WGS) entry which is preliminary data.</text>
</comment>
<reference evidence="12 13" key="1">
    <citation type="submission" date="2020-10" db="EMBL/GenBank/DDBJ databases">
        <title>Connecting structure to function with the recovery of over 1000 high-quality activated sludge metagenome-assembled genomes encoding full-length rRNA genes using long-read sequencing.</title>
        <authorList>
            <person name="Singleton C.M."/>
            <person name="Petriglieri F."/>
            <person name="Kristensen J.M."/>
            <person name="Kirkegaard R.H."/>
            <person name="Michaelsen T.Y."/>
            <person name="Andersen M.H."/>
            <person name="Karst S.M."/>
            <person name="Dueholm M.S."/>
            <person name="Nielsen P.H."/>
            <person name="Albertsen M."/>
        </authorList>
    </citation>
    <scope>NUCLEOTIDE SEQUENCE [LARGE SCALE GENOMIC DNA]</scope>
    <source>
        <strain evidence="12">Ribe_18-Q3-R11-54_MAXAC.273</strain>
    </source>
</reference>
<evidence type="ECO:0000256" key="9">
    <source>
        <dbReference type="ARBA" id="ARBA00023239"/>
    </source>
</evidence>